<reference evidence="2 3" key="1">
    <citation type="journal article" date="2010" name="Stand. Genomic Sci.">
        <title>Complete genome sequence of Haliangium ochraceum type strain (SMP-2).</title>
        <authorList>
            <consortium name="US DOE Joint Genome Institute (JGI-PGF)"/>
            <person name="Ivanova N."/>
            <person name="Daum C."/>
            <person name="Lang E."/>
            <person name="Abt B."/>
            <person name="Kopitz M."/>
            <person name="Saunders E."/>
            <person name="Lapidus A."/>
            <person name="Lucas S."/>
            <person name="Glavina Del Rio T."/>
            <person name="Nolan M."/>
            <person name="Tice H."/>
            <person name="Copeland A."/>
            <person name="Cheng J.F."/>
            <person name="Chen F."/>
            <person name="Bruce D."/>
            <person name="Goodwin L."/>
            <person name="Pitluck S."/>
            <person name="Mavromatis K."/>
            <person name="Pati A."/>
            <person name="Mikhailova N."/>
            <person name="Chen A."/>
            <person name="Palaniappan K."/>
            <person name="Land M."/>
            <person name="Hauser L."/>
            <person name="Chang Y.J."/>
            <person name="Jeffries C.D."/>
            <person name="Detter J.C."/>
            <person name="Brettin T."/>
            <person name="Rohde M."/>
            <person name="Goker M."/>
            <person name="Bristow J."/>
            <person name="Markowitz V."/>
            <person name="Eisen J.A."/>
            <person name="Hugenholtz P."/>
            <person name="Kyrpides N.C."/>
            <person name="Klenk H.P."/>
        </authorList>
    </citation>
    <scope>NUCLEOTIDE SEQUENCE [LARGE SCALE GENOMIC DNA]</scope>
    <source>
        <strain evidence="3">DSM 14365 / CIP 107738 / JCM 11303 / AJ 13395 / SMP-2</strain>
    </source>
</reference>
<dbReference type="HOGENOM" id="CLU_1105941_0_0_7"/>
<proteinExistence type="predicted"/>
<sequence>MKRLSLWWIVFLSAVVLGMLGSWWIFFPPFVEHTFTVESFDLDFVQRVEREDAPCCAIRTLSSPARVAERDDWGVSLYIHTDEGRRGMFDGREPGFEGLVSPVTRAGWMWERAAGGAREDVSARLLARESCMEEEMFEPRPRSLQCLVRDAASGEYSLYTEEAEGAPSMEPVDLETDPATRYVYAASVVGDVDTLAARLNDNTEGGVSVTYLVYRFWPDAELAAAVESGDQLRLEMEFADGSTVTGTLAVP</sequence>
<evidence type="ECO:0000256" key="1">
    <source>
        <dbReference type="SAM" id="Phobius"/>
    </source>
</evidence>
<accession>D0LIX8</accession>
<gene>
    <name evidence="2" type="ordered locus">Hoch_0366</name>
</gene>
<feature type="transmembrane region" description="Helical" evidence="1">
    <location>
        <begin position="7"/>
        <end position="26"/>
    </location>
</feature>
<organism evidence="2 3">
    <name type="scientific">Haliangium ochraceum (strain DSM 14365 / JCM 11303 / SMP-2)</name>
    <dbReference type="NCBI Taxonomy" id="502025"/>
    <lineage>
        <taxon>Bacteria</taxon>
        <taxon>Pseudomonadati</taxon>
        <taxon>Myxococcota</taxon>
        <taxon>Polyangia</taxon>
        <taxon>Haliangiales</taxon>
        <taxon>Kofleriaceae</taxon>
        <taxon>Haliangium</taxon>
    </lineage>
</organism>
<keyword evidence="1" id="KW-1133">Transmembrane helix</keyword>
<dbReference type="EMBL" id="CP001804">
    <property type="protein sequence ID" value="ACY13007.1"/>
    <property type="molecule type" value="Genomic_DNA"/>
</dbReference>
<evidence type="ECO:0000313" key="3">
    <source>
        <dbReference type="Proteomes" id="UP000001880"/>
    </source>
</evidence>
<dbReference type="AlphaFoldDB" id="D0LIX8"/>
<keyword evidence="1" id="KW-0472">Membrane</keyword>
<dbReference type="Proteomes" id="UP000001880">
    <property type="component" value="Chromosome"/>
</dbReference>
<dbReference type="STRING" id="502025.Hoch_0366"/>
<dbReference type="KEGG" id="hoh:Hoch_0366"/>
<name>D0LIX8_HALO1</name>
<evidence type="ECO:0000313" key="2">
    <source>
        <dbReference type="EMBL" id="ACY13007.1"/>
    </source>
</evidence>
<protein>
    <submittedName>
        <fullName evidence="2">Uncharacterized protein</fullName>
    </submittedName>
</protein>
<keyword evidence="1" id="KW-0812">Transmembrane</keyword>
<keyword evidence="3" id="KW-1185">Reference proteome</keyword>